<organism evidence="3 4">
    <name type="scientific">Halospeciosus flavus</name>
    <dbReference type="NCBI Taxonomy" id="3032283"/>
    <lineage>
        <taxon>Archaea</taxon>
        <taxon>Methanobacteriati</taxon>
        <taxon>Methanobacteriota</taxon>
        <taxon>Stenosarchaea group</taxon>
        <taxon>Halobacteria</taxon>
        <taxon>Halobacteriales</taxon>
        <taxon>Halobacteriaceae</taxon>
        <taxon>Halospeciosus</taxon>
    </lineage>
</organism>
<dbReference type="RefSeq" id="WP_279527082.1">
    <property type="nucleotide sequence ID" value="NZ_CP122312.1"/>
</dbReference>
<name>A0ABD5Z4X0_9EURY</name>
<proteinExistence type="inferred from homology"/>
<feature type="domain" description="NAD-dependent epimerase/dehydratase" evidence="2">
    <location>
        <begin position="4"/>
        <end position="224"/>
    </location>
</feature>
<keyword evidence="4" id="KW-1185">Reference proteome</keyword>
<dbReference type="AlphaFoldDB" id="A0ABD5Z4X0"/>
<evidence type="ECO:0000313" key="4">
    <source>
        <dbReference type="Proteomes" id="UP001596447"/>
    </source>
</evidence>
<dbReference type="Proteomes" id="UP001596447">
    <property type="component" value="Unassembled WGS sequence"/>
</dbReference>
<protein>
    <submittedName>
        <fullName evidence="3">NAD-dependent epimerase/dehydratase family protein</fullName>
    </submittedName>
</protein>
<accession>A0ABD5Z4X0</accession>
<comment type="similarity">
    <text evidence="1">Belongs to the NAD(P)-dependent epimerase/dehydratase family.</text>
</comment>
<dbReference type="Gene3D" id="3.40.50.720">
    <property type="entry name" value="NAD(P)-binding Rossmann-like Domain"/>
    <property type="match status" value="1"/>
</dbReference>
<dbReference type="InterPro" id="IPR036291">
    <property type="entry name" value="NAD(P)-bd_dom_sf"/>
</dbReference>
<comment type="caution">
    <text evidence="3">The sequence shown here is derived from an EMBL/GenBank/DDBJ whole genome shotgun (WGS) entry which is preliminary data.</text>
</comment>
<evidence type="ECO:0000259" key="2">
    <source>
        <dbReference type="Pfam" id="PF01370"/>
    </source>
</evidence>
<dbReference type="PANTHER" id="PTHR43000">
    <property type="entry name" value="DTDP-D-GLUCOSE 4,6-DEHYDRATASE-RELATED"/>
    <property type="match status" value="1"/>
</dbReference>
<evidence type="ECO:0000313" key="3">
    <source>
        <dbReference type="EMBL" id="MFC7200297.1"/>
    </source>
</evidence>
<dbReference type="EMBL" id="JBHTAR010000011">
    <property type="protein sequence ID" value="MFC7200297.1"/>
    <property type="molecule type" value="Genomic_DNA"/>
</dbReference>
<reference evidence="3 4" key="1">
    <citation type="journal article" date="2019" name="Int. J. Syst. Evol. Microbiol.">
        <title>The Global Catalogue of Microorganisms (GCM) 10K type strain sequencing project: providing services to taxonomists for standard genome sequencing and annotation.</title>
        <authorList>
            <consortium name="The Broad Institute Genomics Platform"/>
            <consortium name="The Broad Institute Genome Sequencing Center for Infectious Disease"/>
            <person name="Wu L."/>
            <person name="Ma J."/>
        </authorList>
    </citation>
    <scope>NUCLEOTIDE SEQUENCE [LARGE SCALE GENOMIC DNA]</scope>
    <source>
        <strain evidence="3 4">XZGYJ-43</strain>
    </source>
</reference>
<dbReference type="InterPro" id="IPR001509">
    <property type="entry name" value="Epimerase_deHydtase"/>
</dbReference>
<gene>
    <name evidence="3" type="ORF">ACFQJ9_12895</name>
</gene>
<evidence type="ECO:0000256" key="1">
    <source>
        <dbReference type="ARBA" id="ARBA00007637"/>
    </source>
</evidence>
<dbReference type="SUPFAM" id="SSF51735">
    <property type="entry name" value="NAD(P)-binding Rossmann-fold domains"/>
    <property type="match status" value="1"/>
</dbReference>
<sequence length="329" mass="36747">MESVFVIGGTRFVGRAAVEEFLDHDYHVTIFNRGEHENPFADHPEVHHLPGDRSDTSRLLAAKREVDPDVVLDCVAYHPEEVREATEIFADVDAYVYVSSGAVYADEDVPKREDETTLKACTPDQAADNSNETYGNRKAEGDRKVFSAAERGVNAMSVRPTVVYGPHDYTERLDYWLARVNEYDRVLLPGDGTNLWQRVYVEDVASAIRTVAEEGRAGEAYNVGDRNALTLQRTVELAADHLDTDVELVHASDRELSTGGLELRSFPLYRPHPHLLDTSKLAALGWESTPVDEAMARTVEEHLESDRDGREVGPSREDEARVLGVLETI</sequence>
<dbReference type="Pfam" id="PF01370">
    <property type="entry name" value="Epimerase"/>
    <property type="match status" value="1"/>
</dbReference>